<dbReference type="GO" id="GO:0030154">
    <property type="term" value="P:cell differentiation"/>
    <property type="evidence" value="ECO:0007669"/>
    <property type="project" value="UniProtKB-KW"/>
</dbReference>
<proteinExistence type="evidence at transcript level"/>
<reference evidence="15" key="1">
    <citation type="submission" date="2012-11" db="EMBL/GenBank/DDBJ databases">
        <authorList>
            <person name="Lucero-Rivera Y.E."/>
            <person name="Tovar-Ramirez D."/>
        </authorList>
    </citation>
    <scope>NUCLEOTIDE SEQUENCE</scope>
    <source>
        <tissue evidence="15">Salivary gland</tissue>
    </source>
</reference>
<evidence type="ECO:0000256" key="8">
    <source>
        <dbReference type="ARBA" id="ARBA00034103"/>
    </source>
</evidence>
<feature type="region of interest" description="Disordered" evidence="10">
    <location>
        <begin position="245"/>
        <end position="411"/>
    </location>
</feature>
<evidence type="ECO:0000256" key="7">
    <source>
        <dbReference type="ARBA" id="ARBA00023018"/>
    </source>
</evidence>
<dbReference type="Pfam" id="PF00168">
    <property type="entry name" value="C2"/>
    <property type="match status" value="2"/>
</dbReference>
<accession>L7MIB3</accession>
<feature type="domain" description="PDZ" evidence="12">
    <location>
        <begin position="517"/>
        <end position="610"/>
    </location>
</feature>
<dbReference type="InterPro" id="IPR035892">
    <property type="entry name" value="C2_domain_sf"/>
</dbReference>
<feature type="domain" description="RabBD" evidence="14">
    <location>
        <begin position="60"/>
        <end position="186"/>
    </location>
</feature>
<dbReference type="InterPro" id="IPR000008">
    <property type="entry name" value="C2_dom"/>
</dbReference>
<evidence type="ECO:0000256" key="2">
    <source>
        <dbReference type="ARBA" id="ARBA00022723"/>
    </source>
</evidence>
<keyword evidence="2" id="KW-0479">Metal-binding</keyword>
<feature type="domain" description="FYVE-type" evidence="13">
    <location>
        <begin position="124"/>
        <end position="174"/>
    </location>
</feature>
<feature type="compositionally biased region" description="Low complexity" evidence="10">
    <location>
        <begin position="1099"/>
        <end position="1108"/>
    </location>
</feature>
<dbReference type="PROSITE" id="PS50178">
    <property type="entry name" value="ZF_FYVE"/>
    <property type="match status" value="1"/>
</dbReference>
<feature type="compositionally biased region" description="Low complexity" evidence="10">
    <location>
        <begin position="1075"/>
        <end position="1091"/>
    </location>
</feature>
<feature type="region of interest" description="Disordered" evidence="10">
    <location>
        <begin position="1042"/>
        <end position="1166"/>
    </location>
</feature>
<dbReference type="SUPFAM" id="SSF57903">
    <property type="entry name" value="FYVE/PHD zinc finger"/>
    <property type="match status" value="1"/>
</dbReference>
<dbReference type="PANTHER" id="PTHR12157:SF21">
    <property type="entry name" value="RAB3 INTERACTING MOLECULE, ISOFORM F"/>
    <property type="match status" value="1"/>
</dbReference>
<dbReference type="PANTHER" id="PTHR12157">
    <property type="entry name" value="REGULATING SYNAPTIC MEMBRANE EXOCYTOSIS PROTEIN"/>
    <property type="match status" value="1"/>
</dbReference>
<dbReference type="SUPFAM" id="SSF50156">
    <property type="entry name" value="PDZ domain-like"/>
    <property type="match status" value="1"/>
</dbReference>
<dbReference type="InterPro" id="IPR039032">
    <property type="entry name" value="Rim-like"/>
</dbReference>
<evidence type="ECO:0000259" key="14">
    <source>
        <dbReference type="PROSITE" id="PS50916"/>
    </source>
</evidence>
<dbReference type="PROSITE" id="PS50106">
    <property type="entry name" value="PDZ"/>
    <property type="match status" value="1"/>
</dbReference>
<feature type="domain" description="C2" evidence="11">
    <location>
        <begin position="1289"/>
        <end position="1407"/>
    </location>
</feature>
<dbReference type="GO" id="GO:0042734">
    <property type="term" value="C:presynaptic membrane"/>
    <property type="evidence" value="ECO:0007669"/>
    <property type="project" value="TreeGrafter"/>
</dbReference>
<dbReference type="CDD" id="cd04028">
    <property type="entry name" value="C2B_RIM1alpha"/>
    <property type="match status" value="1"/>
</dbReference>
<keyword evidence="6" id="KW-0862">Zinc</keyword>
<evidence type="ECO:0000256" key="6">
    <source>
        <dbReference type="ARBA" id="ARBA00022833"/>
    </source>
</evidence>
<dbReference type="Gene3D" id="2.30.42.10">
    <property type="match status" value="1"/>
</dbReference>
<dbReference type="GO" id="GO:0048788">
    <property type="term" value="C:cytoskeleton of presynaptic active zone"/>
    <property type="evidence" value="ECO:0007669"/>
    <property type="project" value="TreeGrafter"/>
</dbReference>
<name>L7MIB3_RHIPC</name>
<dbReference type="GO" id="GO:0031267">
    <property type="term" value="F:small GTPase binding"/>
    <property type="evidence" value="ECO:0007669"/>
    <property type="project" value="InterPro"/>
</dbReference>
<dbReference type="FunFam" id="2.30.42.10:FF:000003">
    <property type="entry name" value="Regulating synaptic membrane exocytosis protein 1, putative"/>
    <property type="match status" value="1"/>
</dbReference>
<dbReference type="InterPro" id="IPR013083">
    <property type="entry name" value="Znf_RING/FYVE/PHD"/>
</dbReference>
<dbReference type="Pfam" id="PF00595">
    <property type="entry name" value="PDZ"/>
    <property type="match status" value="1"/>
</dbReference>
<keyword evidence="5" id="KW-0221">Differentiation</keyword>
<evidence type="ECO:0000256" key="9">
    <source>
        <dbReference type="PROSITE-ProRule" id="PRU00091"/>
    </source>
</evidence>
<dbReference type="Pfam" id="PF22601">
    <property type="entry name" value="RIM2a_ZnF"/>
    <property type="match status" value="1"/>
</dbReference>
<dbReference type="GO" id="GO:0050806">
    <property type="term" value="P:positive regulation of synaptic transmission"/>
    <property type="evidence" value="ECO:0007669"/>
    <property type="project" value="TreeGrafter"/>
</dbReference>
<feature type="compositionally biased region" description="Low complexity" evidence="10">
    <location>
        <begin position="861"/>
        <end position="873"/>
    </location>
</feature>
<feature type="region of interest" description="Disordered" evidence="10">
    <location>
        <begin position="38"/>
        <end position="58"/>
    </location>
</feature>
<dbReference type="GO" id="GO:0044325">
    <property type="term" value="F:transmembrane transporter binding"/>
    <property type="evidence" value="ECO:0007669"/>
    <property type="project" value="TreeGrafter"/>
</dbReference>
<feature type="compositionally biased region" description="Basic and acidic residues" evidence="10">
    <location>
        <begin position="944"/>
        <end position="955"/>
    </location>
</feature>
<dbReference type="SMART" id="SM00239">
    <property type="entry name" value="C2"/>
    <property type="match status" value="2"/>
</dbReference>
<feature type="compositionally biased region" description="Polar residues" evidence="10">
    <location>
        <begin position="359"/>
        <end position="368"/>
    </location>
</feature>
<dbReference type="InterPro" id="IPR011011">
    <property type="entry name" value="Znf_FYVE_PHD"/>
</dbReference>
<dbReference type="EMBL" id="GACK01001314">
    <property type="protein sequence ID" value="JAA63720.1"/>
    <property type="molecule type" value="mRNA"/>
</dbReference>
<keyword evidence="3" id="KW-0677">Repeat</keyword>
<feature type="compositionally biased region" description="Basic and acidic residues" evidence="10">
    <location>
        <begin position="204"/>
        <end position="217"/>
    </location>
</feature>
<protein>
    <submittedName>
        <fullName evidence="15">Putative rab3 effector rim1</fullName>
    </submittedName>
</protein>
<dbReference type="InterPro" id="IPR036034">
    <property type="entry name" value="PDZ_sf"/>
</dbReference>
<evidence type="ECO:0000259" key="11">
    <source>
        <dbReference type="PROSITE" id="PS50004"/>
    </source>
</evidence>
<keyword evidence="4 9" id="KW-0863">Zinc-finger</keyword>
<feature type="region of interest" description="Disordered" evidence="10">
    <location>
        <begin position="613"/>
        <end position="669"/>
    </location>
</feature>
<feature type="region of interest" description="Disordered" evidence="10">
    <location>
        <begin position="858"/>
        <end position="998"/>
    </location>
</feature>
<feature type="compositionally biased region" description="Basic and acidic residues" evidence="10">
    <location>
        <begin position="638"/>
        <end position="652"/>
    </location>
</feature>
<sequence length="1438" mass="155836">SVAVVGGVRPTAASVFSFPLFGGPKGPLGSVLPPAARGMTSAAPKAAGPPISTGAGPPPMPDLSHLTEEERRIIESVMARQKEEEDREKEILKKKQDEVQLLETAIGQRSAEQRKLGAELEATCQICLKTKFADGIGHICNYCSIRCCARCGGKVTLRSSKVIWVCILCRKKQELLIKTGQWIHGGSQLVPPTAGGLPGTGARGRLERAHSAEKDNYTGHPASMPMGLVRGGSLQRLGNLGGRELRRQYSSQEPCLGDRRLSGCDPHMRSSREPSPERRWPPRLQPQPGQPFAPHLMQQQQGPSMQGGLSQQQQQQQPSLQSVQAGGMHHMQHAAAGLQPQQQPQPQQQQRRKVDSVVRNDSLSSDQSECVRPPPPKPHRHKRGRKMRQRSLSSSDDEARSTPDCSSCEESESVSEKGDCAYAPRVPPVGGVAASVPYAYATATTPKGGGCSAGSGSVDTCRKKTVRFNRDHGGCRDALTKDSGIDTSSSATLNEDLCLKHPASWKPSADGTRMLGHMVLKKNLQEGGSSSAAILGLKVVGGKILESGKLGALVEKVKKGSVADTVGHLRPGDEVLEWNGRSLQGKTYEEVYDIISESKQEMQVELVVSRPLSDAGRGDISDRNMRRHVSGPSTGSTARRDVRKHDYSDRRPSVTVTPGSPTLGHRPRRSPILGGRIRIKLWYDAQSLQLVVTIVCATELPPRSNNQARNPYVKMFLLQDRSEKSKRRTKTIANTNEPKWNQSFVYAPLRKSDLINRALEVTVWDYDRYGANDFLGEVVIELATAPLGGDGEWYPLTSHEESLGVQYKNRNMYLDTEGTSSVTSSDRLSPPSTISRLSDSDLSEIDYDDAIPILRDRRSLEGPSLPASAGSPPLEEEFGERPTRRDMPHRRHRTGSVVLPGGGGREPQQQQTLYRVPSRSLGSGPMGGGRLMQSSSRSLSPPDIRPRLPPHDDRMPGMVGRVSHSLGGTPTGTPTPKKRHLPQVPPPGARRAPGTSRDQMTLDMEERARQLKLQIKQRRSGTMTPVGMYSDSEVSLRHHQALEHAHHHHRGGGLPPPALQRGRGPSHHHRGGGSRLAAGLGLGGSMLSPEGGAEGGAAGESDGSETSSVSKFSVTSAFSTQSERPRSSRTLSEFTTRMQSYGPVHPVRTAPSGATLGRTHSEEEATSIEKVDGSLSDTAVGSLTEKAADRLLSANVRLPPSQKKRLGFRKKRSSTFSVHRSEEVAPEEVRHLVRQASSVSSDGEGSLSGDSATWLPSLRLAADGGEFAKFVDKLGPGQLVGRQALASPILGELQVSLCDRRTHLEVEVIRAKGLQPKPGAKMLPAPYVKVYLINGRKCIAKAKTATARRTLDPLYQQVLIFNEDYRGCVLQVTVWGEYGRMEKKVFMGVAQIVLDELNLANMTIGWYKLFPPSSLVNVAAAASSSSQGNSLASMDSFG</sequence>
<evidence type="ECO:0000313" key="15">
    <source>
        <dbReference type="EMBL" id="JAA63720.1"/>
    </source>
</evidence>
<feature type="compositionally biased region" description="Polar residues" evidence="10">
    <location>
        <begin position="817"/>
        <end position="837"/>
    </location>
</feature>
<dbReference type="GO" id="GO:0048791">
    <property type="term" value="P:calcium ion-regulated exocytosis of neurotransmitter"/>
    <property type="evidence" value="ECO:0007669"/>
    <property type="project" value="TreeGrafter"/>
</dbReference>
<dbReference type="PROSITE" id="PS50916">
    <property type="entry name" value="RABBD"/>
    <property type="match status" value="1"/>
</dbReference>
<dbReference type="InterPro" id="IPR001478">
    <property type="entry name" value="PDZ"/>
</dbReference>
<feature type="compositionally biased region" description="Low complexity" evidence="10">
    <location>
        <begin position="296"/>
        <end position="349"/>
    </location>
</feature>
<feature type="domain" description="C2" evidence="11">
    <location>
        <begin position="673"/>
        <end position="798"/>
    </location>
</feature>
<keyword evidence="1" id="KW-0597">Phosphoprotein</keyword>
<feature type="compositionally biased region" description="Polar residues" evidence="10">
    <location>
        <begin position="1109"/>
        <end position="1139"/>
    </location>
</feature>
<evidence type="ECO:0000256" key="1">
    <source>
        <dbReference type="ARBA" id="ARBA00022553"/>
    </source>
</evidence>
<dbReference type="CDD" id="cd06714">
    <property type="entry name" value="PDZ_RIM-like"/>
    <property type="match status" value="1"/>
</dbReference>
<feature type="compositionally biased region" description="Basic and acidic residues" evidence="10">
    <location>
        <begin position="256"/>
        <end position="280"/>
    </location>
</feature>
<dbReference type="InterPro" id="IPR010911">
    <property type="entry name" value="Rab_BD"/>
</dbReference>
<dbReference type="Gene3D" id="2.60.40.150">
    <property type="entry name" value="C2 domain"/>
    <property type="match status" value="2"/>
</dbReference>
<dbReference type="SUPFAM" id="SSF49562">
    <property type="entry name" value="C2 domain (Calcium/lipid-binding domain, CaLB)"/>
    <property type="match status" value="2"/>
</dbReference>
<dbReference type="InterPro" id="IPR054386">
    <property type="entry name" value="RIM_Znf"/>
</dbReference>
<dbReference type="FunFam" id="3.30.40.10:FF:000044">
    <property type="entry name" value="Regulating synaptic membrane exocytosis protein 2"/>
    <property type="match status" value="1"/>
</dbReference>
<dbReference type="InterPro" id="IPR017455">
    <property type="entry name" value="Znf_FYVE-rel"/>
</dbReference>
<evidence type="ECO:0000256" key="3">
    <source>
        <dbReference type="ARBA" id="ARBA00022737"/>
    </source>
</evidence>
<keyword evidence="7" id="KW-0770">Synapse</keyword>
<comment type="subcellular location">
    <subcellularLocation>
        <location evidence="8">Synapse</location>
    </subcellularLocation>
</comment>
<dbReference type="GO" id="GO:0006886">
    <property type="term" value="P:intracellular protein transport"/>
    <property type="evidence" value="ECO:0007669"/>
    <property type="project" value="InterPro"/>
</dbReference>
<dbReference type="Gene3D" id="3.30.40.10">
    <property type="entry name" value="Zinc/RING finger domain, C3HC4 (zinc finger)"/>
    <property type="match status" value="1"/>
</dbReference>
<dbReference type="FunFam" id="2.60.40.150:FF:000003">
    <property type="entry name" value="Regulating synaptic membrane exocytosis protein 2"/>
    <property type="match status" value="1"/>
</dbReference>
<dbReference type="GO" id="GO:0042391">
    <property type="term" value="P:regulation of membrane potential"/>
    <property type="evidence" value="ECO:0007669"/>
    <property type="project" value="TreeGrafter"/>
</dbReference>
<dbReference type="CDD" id="cd04031">
    <property type="entry name" value="C2A_RIM1alpha"/>
    <property type="match status" value="1"/>
</dbReference>
<dbReference type="PROSITE" id="PS50004">
    <property type="entry name" value="C2"/>
    <property type="match status" value="2"/>
</dbReference>
<reference evidence="15" key="2">
    <citation type="journal article" date="2015" name="J. Proteomics">
        <title>Sexual differences in the sialomes of the zebra tick, Rhipicephalus pulchellus.</title>
        <authorList>
            <person name="Tan A.W."/>
            <person name="Francischetti I.M."/>
            <person name="Slovak M."/>
            <person name="Kini R.M."/>
            <person name="Ribeiro J.M."/>
        </authorList>
    </citation>
    <scope>NUCLEOTIDE SEQUENCE</scope>
    <source>
        <tissue evidence="15">Salivary gland</tissue>
    </source>
</reference>
<dbReference type="SMART" id="SM00228">
    <property type="entry name" value="PDZ"/>
    <property type="match status" value="1"/>
</dbReference>
<feature type="compositionally biased region" description="Basic residues" evidence="10">
    <location>
        <begin position="377"/>
        <end position="389"/>
    </location>
</feature>
<dbReference type="GO" id="GO:0008270">
    <property type="term" value="F:zinc ion binding"/>
    <property type="evidence" value="ECO:0007669"/>
    <property type="project" value="UniProtKB-KW"/>
</dbReference>
<dbReference type="FunFam" id="2.60.40.150:FF:000001">
    <property type="entry name" value="Regulating synaptic membrane exocytosis 3, isoform CRA_a"/>
    <property type="match status" value="1"/>
</dbReference>
<feature type="non-terminal residue" evidence="15">
    <location>
        <position position="1"/>
    </location>
</feature>
<evidence type="ECO:0000256" key="10">
    <source>
        <dbReference type="SAM" id="MobiDB-lite"/>
    </source>
</evidence>
<dbReference type="GO" id="GO:0048167">
    <property type="term" value="P:regulation of synaptic plasticity"/>
    <property type="evidence" value="ECO:0007669"/>
    <property type="project" value="TreeGrafter"/>
</dbReference>
<evidence type="ECO:0000256" key="5">
    <source>
        <dbReference type="ARBA" id="ARBA00022782"/>
    </source>
</evidence>
<evidence type="ECO:0000259" key="13">
    <source>
        <dbReference type="PROSITE" id="PS50178"/>
    </source>
</evidence>
<feature type="region of interest" description="Disordered" evidence="10">
    <location>
        <begin position="193"/>
        <end position="231"/>
    </location>
</feature>
<evidence type="ECO:0000256" key="4">
    <source>
        <dbReference type="ARBA" id="ARBA00022771"/>
    </source>
</evidence>
<evidence type="ECO:0000259" key="12">
    <source>
        <dbReference type="PROSITE" id="PS50106"/>
    </source>
</evidence>
<organism evidence="15">
    <name type="scientific">Rhipicephalus pulchellus</name>
    <name type="common">Yellow backed tick</name>
    <name type="synonym">Dermacentor pulchellus</name>
    <dbReference type="NCBI Taxonomy" id="72859"/>
    <lineage>
        <taxon>Eukaryota</taxon>
        <taxon>Metazoa</taxon>
        <taxon>Ecdysozoa</taxon>
        <taxon>Arthropoda</taxon>
        <taxon>Chelicerata</taxon>
        <taxon>Arachnida</taxon>
        <taxon>Acari</taxon>
        <taxon>Parasitiformes</taxon>
        <taxon>Ixodida</taxon>
        <taxon>Ixodoidea</taxon>
        <taxon>Ixodidae</taxon>
        <taxon>Rhipicephalinae</taxon>
        <taxon>Rhipicephalus</taxon>
        <taxon>Rhipicephalus</taxon>
    </lineage>
</organism>
<feature type="region of interest" description="Disordered" evidence="10">
    <location>
        <begin position="816"/>
        <end position="840"/>
    </location>
</feature>